<dbReference type="Proteomes" id="UP001194580">
    <property type="component" value="Unassembled WGS sequence"/>
</dbReference>
<dbReference type="EMBL" id="JAAAIL010001669">
    <property type="protein sequence ID" value="KAG0266629.1"/>
    <property type="molecule type" value="Genomic_DNA"/>
</dbReference>
<gene>
    <name evidence="1" type="ORF">BGZ95_003022</name>
</gene>
<dbReference type="InterPro" id="IPR032675">
    <property type="entry name" value="LRR_dom_sf"/>
</dbReference>
<name>A0AAD4D574_9FUNG</name>
<keyword evidence="2" id="KW-1185">Reference proteome</keyword>
<dbReference type="SUPFAM" id="SSF52047">
    <property type="entry name" value="RNI-like"/>
    <property type="match status" value="1"/>
</dbReference>
<evidence type="ECO:0000313" key="2">
    <source>
        <dbReference type="Proteomes" id="UP001194580"/>
    </source>
</evidence>
<comment type="caution">
    <text evidence="1">The sequence shown here is derived from an EMBL/GenBank/DDBJ whole genome shotgun (WGS) entry which is preliminary data.</text>
</comment>
<dbReference type="Gene3D" id="3.80.10.10">
    <property type="entry name" value="Ribonuclease Inhibitor"/>
    <property type="match status" value="1"/>
</dbReference>
<protein>
    <recommendedName>
        <fullName evidence="3">F-box domain-containing protein</fullName>
    </recommendedName>
</protein>
<accession>A0AAD4D574</accession>
<dbReference type="AlphaFoldDB" id="A0AAD4D574"/>
<evidence type="ECO:0000313" key="1">
    <source>
        <dbReference type="EMBL" id="KAG0266629.1"/>
    </source>
</evidence>
<sequence length="503" mass="57374">MSAAVPATNPPQLETIKALGIPEITSLVGQYLAKTDLASCTLVAHAWFHVFMPILWKSIQAGHPNPSRHQDYLNLDHIRPDTTGTRSTLSKNGSFIRILTIIPEPDDTETSDLDLVSDCPVIDSLVHLDATLAGGQQAAVESIVKRNQDTLRLLKLIFHLKKHLRPSGWLGERMLEFPRMAPSLQSLFLEFWCMSKQELVLILKGCPTLKLLSLGNIHILDRADDCGVRLIEQGVDSDTEETFQHQSIESYRMCSRLCPILEHLPKIKLLEFYRFDRPIKDGELQKFCASIRTNCPNLQDVWSYGFECSMLPAVLDSLPRLVNYRGSSHLPTILSMLDHYETLEDANLSEYTERTFLPLRFLESCPRLRSFWTGHSLTTMDEVLHSIRRGWACQPSLKELRLNIVQLSPNLIEVIMRQLNAARAPDRRLQQRRSIIPTAQEDALLEAYKRQKEQELQDEIRALSPAQEDFRQQLVAFLATLDQLKRLNFGTGWYVLSRQTSAI</sequence>
<organism evidence="1 2">
    <name type="scientific">Linnemannia exigua</name>
    <dbReference type="NCBI Taxonomy" id="604196"/>
    <lineage>
        <taxon>Eukaryota</taxon>
        <taxon>Fungi</taxon>
        <taxon>Fungi incertae sedis</taxon>
        <taxon>Mucoromycota</taxon>
        <taxon>Mortierellomycotina</taxon>
        <taxon>Mortierellomycetes</taxon>
        <taxon>Mortierellales</taxon>
        <taxon>Mortierellaceae</taxon>
        <taxon>Linnemannia</taxon>
    </lineage>
</organism>
<reference evidence="1" key="1">
    <citation type="journal article" date="2020" name="Fungal Divers.">
        <title>Resolving the Mortierellaceae phylogeny through synthesis of multi-gene phylogenetics and phylogenomics.</title>
        <authorList>
            <person name="Vandepol N."/>
            <person name="Liber J."/>
            <person name="Desiro A."/>
            <person name="Na H."/>
            <person name="Kennedy M."/>
            <person name="Barry K."/>
            <person name="Grigoriev I.V."/>
            <person name="Miller A.N."/>
            <person name="O'Donnell K."/>
            <person name="Stajich J.E."/>
            <person name="Bonito G."/>
        </authorList>
    </citation>
    <scope>NUCLEOTIDE SEQUENCE</scope>
    <source>
        <strain evidence="1">NRRL 28262</strain>
    </source>
</reference>
<evidence type="ECO:0008006" key="3">
    <source>
        <dbReference type="Google" id="ProtNLM"/>
    </source>
</evidence>
<proteinExistence type="predicted"/>